<evidence type="ECO:0000313" key="4">
    <source>
        <dbReference type="Proteomes" id="UP000295685"/>
    </source>
</evidence>
<gene>
    <name evidence="2" type="ORF">CCUG60883_01404</name>
    <name evidence="1" type="ORF">CCUG60885_04256</name>
</gene>
<dbReference type="OrthoDB" id="4537958at2"/>
<evidence type="ECO:0000313" key="3">
    <source>
        <dbReference type="Proteomes" id="UP000294844"/>
    </source>
</evidence>
<reference evidence="3 4" key="1">
    <citation type="journal article" date="2019" name="Sci. Rep.">
        <title>Extended insight into the Mycobacterium chelonae-abscessus complex through whole genome sequencing of Mycobacterium salmoniphilum outbreak and Mycobacterium salmoniphilum-like strains.</title>
        <authorList>
            <person name="Behra P.R.K."/>
            <person name="Das S."/>
            <person name="Pettersson B.M.F."/>
            <person name="Shirreff L."/>
            <person name="DuCote T."/>
            <person name="Jacobsson K.G."/>
            <person name="Ennis D.G."/>
            <person name="Kirsebom L.A."/>
        </authorList>
    </citation>
    <scope>NUCLEOTIDE SEQUENCE [LARGE SCALE GENOMIC DNA]</scope>
    <source>
        <strain evidence="2 3">CCUG 60883</strain>
        <strain evidence="1 4">CCUG 60885</strain>
    </source>
</reference>
<sequence length="339" mass="38744">MRIGLIARADSRGLGVQTKAFHDNMHPAKTMVVDCPSLKPLPIRHDWYPNATWIHGLPSALDFRTWLQGLDVVYTAETGYSPHLWDEAERAGVKTVLHANYEFLNRNDRPSLWAAPSRWHLKDFPQGAKFLPVPIELDKFTPNTSCSARRFLHIVGRPAVHDRNGTEDLLEALRHVTEDVEVTIRCQEEEFLQGIDGYPINRRKVKLNLEHGDTKDYWDNYTNYDVLVLPRRFGGLCLPLNEALGAGMPVIMPEIEPNQWLPKEWLIPASHKTSFMAKNRVDVYGTPAIALAARIDQFASDPRFYWAAQQYARDLARSLSWGSLKPIYEQTFKAVCDVQ</sequence>
<comment type="caution">
    <text evidence="1">The sequence shown here is derived from an EMBL/GenBank/DDBJ whole genome shotgun (WGS) entry which is preliminary data.</text>
</comment>
<organism evidence="1 4">
    <name type="scientific">Mycobacteroides salmoniphilum</name>
    <dbReference type="NCBI Taxonomy" id="404941"/>
    <lineage>
        <taxon>Bacteria</taxon>
        <taxon>Bacillati</taxon>
        <taxon>Actinomycetota</taxon>
        <taxon>Actinomycetes</taxon>
        <taxon>Mycobacteriales</taxon>
        <taxon>Mycobacteriaceae</taxon>
        <taxon>Mycobacteroides</taxon>
    </lineage>
</organism>
<accession>A0A4R8SC26</accession>
<keyword evidence="3" id="KW-1185">Reference proteome</keyword>
<dbReference type="AlphaFoldDB" id="A0A4R8SC26"/>
<dbReference type="Gene3D" id="3.40.50.2000">
    <property type="entry name" value="Glycogen Phosphorylase B"/>
    <property type="match status" value="1"/>
</dbReference>
<dbReference type="Proteomes" id="UP000294844">
    <property type="component" value="Unassembled WGS sequence"/>
</dbReference>
<evidence type="ECO:0000313" key="2">
    <source>
        <dbReference type="EMBL" id="TEA07371.1"/>
    </source>
</evidence>
<dbReference type="EMBL" id="PECK01000008">
    <property type="protein sequence ID" value="TDZ92142.1"/>
    <property type="molecule type" value="Genomic_DNA"/>
</dbReference>
<dbReference type="Proteomes" id="UP000295685">
    <property type="component" value="Unassembled WGS sequence"/>
</dbReference>
<dbReference type="RefSeq" id="WP_134148802.1">
    <property type="nucleotide sequence ID" value="NZ_PECK01000008.1"/>
</dbReference>
<proteinExistence type="predicted"/>
<protein>
    <recommendedName>
        <fullName evidence="5">Glycosyl transferases group 1</fullName>
    </recommendedName>
</protein>
<dbReference type="SUPFAM" id="SSF53756">
    <property type="entry name" value="UDP-Glycosyltransferase/glycogen phosphorylase"/>
    <property type="match status" value="1"/>
</dbReference>
<evidence type="ECO:0008006" key="5">
    <source>
        <dbReference type="Google" id="ProtNLM"/>
    </source>
</evidence>
<dbReference type="EMBL" id="PECM01000005">
    <property type="protein sequence ID" value="TEA07371.1"/>
    <property type="molecule type" value="Genomic_DNA"/>
</dbReference>
<evidence type="ECO:0000313" key="1">
    <source>
        <dbReference type="EMBL" id="TDZ92142.1"/>
    </source>
</evidence>
<name>A0A4R8SC26_9MYCO</name>